<evidence type="ECO:0000256" key="5">
    <source>
        <dbReference type="ARBA" id="ARBA00022692"/>
    </source>
</evidence>
<feature type="transmembrane region" description="Helical" evidence="9">
    <location>
        <begin position="85"/>
        <end position="106"/>
    </location>
</feature>
<comment type="caution">
    <text evidence="11">The sequence shown here is derived from an EMBL/GenBank/DDBJ whole genome shotgun (WGS) entry which is preliminary data.</text>
</comment>
<feature type="domain" description="Tripartite ATP-independent periplasmic transporters DctQ component" evidence="10">
    <location>
        <begin position="23"/>
        <end position="153"/>
    </location>
</feature>
<comment type="subcellular location">
    <subcellularLocation>
        <location evidence="1 9">Cell inner membrane</location>
        <topology evidence="1 9">Multi-pass membrane protein</topology>
    </subcellularLocation>
</comment>
<dbReference type="GO" id="GO:0005886">
    <property type="term" value="C:plasma membrane"/>
    <property type="evidence" value="ECO:0007669"/>
    <property type="project" value="UniProtKB-SubCell"/>
</dbReference>
<dbReference type="GO" id="GO:0022857">
    <property type="term" value="F:transmembrane transporter activity"/>
    <property type="evidence" value="ECO:0007669"/>
    <property type="project" value="UniProtKB-UniRule"/>
</dbReference>
<dbReference type="Proteomes" id="UP000554286">
    <property type="component" value="Unassembled WGS sequence"/>
</dbReference>
<keyword evidence="3" id="KW-1003">Cell membrane</keyword>
<feature type="transmembrane region" description="Helical" evidence="9">
    <location>
        <begin position="126"/>
        <end position="145"/>
    </location>
</feature>
<dbReference type="InterPro" id="IPR055348">
    <property type="entry name" value="DctQ"/>
</dbReference>
<dbReference type="RefSeq" id="WP_221238461.1">
    <property type="nucleotide sequence ID" value="NZ_JACIGK010000021.1"/>
</dbReference>
<feature type="transmembrane region" description="Helical" evidence="9">
    <location>
        <begin position="47"/>
        <end position="64"/>
    </location>
</feature>
<keyword evidence="7 9" id="KW-0472">Membrane</keyword>
<evidence type="ECO:0000256" key="7">
    <source>
        <dbReference type="ARBA" id="ARBA00023136"/>
    </source>
</evidence>
<feature type="transmembrane region" description="Helical" evidence="9">
    <location>
        <begin position="12"/>
        <end position="35"/>
    </location>
</feature>
<evidence type="ECO:0000256" key="1">
    <source>
        <dbReference type="ARBA" id="ARBA00004429"/>
    </source>
</evidence>
<reference evidence="11 12" key="1">
    <citation type="submission" date="2020-08" db="EMBL/GenBank/DDBJ databases">
        <title>Genome sequencing of Purple Non-Sulfur Bacteria from various extreme environments.</title>
        <authorList>
            <person name="Mayer M."/>
        </authorList>
    </citation>
    <scope>NUCLEOTIDE SEQUENCE [LARGE SCALE GENOMIC DNA]</scope>
    <source>
        <strain evidence="11 12">JA131</strain>
    </source>
</reference>
<dbReference type="GO" id="GO:0015740">
    <property type="term" value="P:C4-dicarboxylate transport"/>
    <property type="evidence" value="ECO:0007669"/>
    <property type="project" value="TreeGrafter"/>
</dbReference>
<dbReference type="PANTHER" id="PTHR35011">
    <property type="entry name" value="2,3-DIKETO-L-GULONATE TRAP TRANSPORTER SMALL PERMEASE PROTEIN YIAM"/>
    <property type="match status" value="1"/>
</dbReference>
<comment type="similarity">
    <text evidence="8 9">Belongs to the TRAP transporter small permease family.</text>
</comment>
<dbReference type="Pfam" id="PF04290">
    <property type="entry name" value="DctQ"/>
    <property type="match status" value="1"/>
</dbReference>
<comment type="function">
    <text evidence="9">Part of the tripartite ATP-independent periplasmic (TRAP) transport system.</text>
</comment>
<protein>
    <recommendedName>
        <fullName evidence="9">TRAP transporter small permease protein</fullName>
    </recommendedName>
</protein>
<keyword evidence="2 9" id="KW-0813">Transport</keyword>
<evidence type="ECO:0000256" key="9">
    <source>
        <dbReference type="RuleBase" id="RU369079"/>
    </source>
</evidence>
<evidence type="ECO:0000313" key="11">
    <source>
        <dbReference type="EMBL" id="MBB4267055.1"/>
    </source>
</evidence>
<sequence length="166" mass="19273">MMGWVKTRTPEEWIAALLMTLVVALLGWQVFLRFAFGDTLSWLEETARFAFVWAVYFGFIIAAEKDRHIRVSLHIMMMPPLAKKVIMTIADLIWLFFNGIVIWYGTTFVASMFKFPYISQTTGINLVWIQMIVPIGFVLMSIRILQVVVRRWRAPEPLVVDGRVDD</sequence>
<keyword evidence="4 9" id="KW-0997">Cell inner membrane</keyword>
<evidence type="ECO:0000256" key="6">
    <source>
        <dbReference type="ARBA" id="ARBA00022989"/>
    </source>
</evidence>
<keyword evidence="6 9" id="KW-1133">Transmembrane helix</keyword>
<dbReference type="EMBL" id="JACIGK010000021">
    <property type="protein sequence ID" value="MBB4267055.1"/>
    <property type="molecule type" value="Genomic_DNA"/>
</dbReference>
<organism evidence="11 12">
    <name type="scientific">Roseospira visakhapatnamensis</name>
    <dbReference type="NCBI Taxonomy" id="390880"/>
    <lineage>
        <taxon>Bacteria</taxon>
        <taxon>Pseudomonadati</taxon>
        <taxon>Pseudomonadota</taxon>
        <taxon>Alphaproteobacteria</taxon>
        <taxon>Rhodospirillales</taxon>
        <taxon>Rhodospirillaceae</taxon>
        <taxon>Roseospira</taxon>
    </lineage>
</organism>
<dbReference type="AlphaFoldDB" id="A0A7W6REG9"/>
<accession>A0A7W6REG9</accession>
<dbReference type="InterPro" id="IPR007387">
    <property type="entry name" value="TRAP_DctQ"/>
</dbReference>
<name>A0A7W6REG9_9PROT</name>
<evidence type="ECO:0000256" key="8">
    <source>
        <dbReference type="ARBA" id="ARBA00038436"/>
    </source>
</evidence>
<proteinExistence type="inferred from homology"/>
<evidence type="ECO:0000256" key="2">
    <source>
        <dbReference type="ARBA" id="ARBA00022448"/>
    </source>
</evidence>
<comment type="subunit">
    <text evidence="9">The complex comprises the extracytoplasmic solute receptor protein and the two transmembrane proteins.</text>
</comment>
<evidence type="ECO:0000313" key="12">
    <source>
        <dbReference type="Proteomes" id="UP000554286"/>
    </source>
</evidence>
<evidence type="ECO:0000259" key="10">
    <source>
        <dbReference type="Pfam" id="PF04290"/>
    </source>
</evidence>
<keyword evidence="5 9" id="KW-0812">Transmembrane</keyword>
<gene>
    <name evidence="11" type="ORF">GGD89_002696</name>
</gene>
<evidence type="ECO:0000256" key="3">
    <source>
        <dbReference type="ARBA" id="ARBA00022475"/>
    </source>
</evidence>
<evidence type="ECO:0000256" key="4">
    <source>
        <dbReference type="ARBA" id="ARBA00022519"/>
    </source>
</evidence>
<dbReference type="PANTHER" id="PTHR35011:SF2">
    <property type="entry name" value="2,3-DIKETO-L-GULONATE TRAP TRANSPORTER SMALL PERMEASE PROTEIN YIAM"/>
    <property type="match status" value="1"/>
</dbReference>
<keyword evidence="12" id="KW-1185">Reference proteome</keyword>